<dbReference type="GO" id="GO:0005524">
    <property type="term" value="F:ATP binding"/>
    <property type="evidence" value="ECO:0007669"/>
    <property type="project" value="UniProtKB-KW"/>
</dbReference>
<comment type="function">
    <text evidence="1 11">Catalyzes the reversible adenylation of nicotinate mononucleotide (NaMN) to nicotinic acid adenine dinucleotide (NaAD).</text>
</comment>
<comment type="caution">
    <text evidence="13">The sequence shown here is derived from an EMBL/GenBank/DDBJ whole genome shotgun (WGS) entry which is preliminary data.</text>
</comment>
<dbReference type="EC" id="2.7.7.18" evidence="11"/>
<evidence type="ECO:0000256" key="8">
    <source>
        <dbReference type="ARBA" id="ARBA00022840"/>
    </source>
</evidence>
<keyword evidence="7 11" id="KW-0547">Nucleotide-binding</keyword>
<dbReference type="InterPro" id="IPR005248">
    <property type="entry name" value="NadD/NMNAT"/>
</dbReference>
<evidence type="ECO:0000259" key="12">
    <source>
        <dbReference type="Pfam" id="PF01467"/>
    </source>
</evidence>
<dbReference type="HAMAP" id="MF_00244">
    <property type="entry name" value="NaMN_adenylyltr"/>
    <property type="match status" value="1"/>
</dbReference>
<organism evidence="13 14">
    <name type="scientific">Selenomonas ruminis</name>
    <dbReference type="NCBI Taxonomy" id="2593411"/>
    <lineage>
        <taxon>Bacteria</taxon>
        <taxon>Bacillati</taxon>
        <taxon>Bacillota</taxon>
        <taxon>Negativicutes</taxon>
        <taxon>Selenomonadales</taxon>
        <taxon>Selenomonadaceae</taxon>
        <taxon>Selenomonas</taxon>
    </lineage>
</organism>
<name>A0A5D6VZN3_9FIRM</name>
<evidence type="ECO:0000256" key="4">
    <source>
        <dbReference type="ARBA" id="ARBA00022642"/>
    </source>
</evidence>
<keyword evidence="14" id="KW-1185">Reference proteome</keyword>
<comment type="catalytic activity">
    <reaction evidence="10 11">
        <text>nicotinate beta-D-ribonucleotide + ATP + H(+) = deamido-NAD(+) + diphosphate</text>
        <dbReference type="Rhea" id="RHEA:22860"/>
        <dbReference type="ChEBI" id="CHEBI:15378"/>
        <dbReference type="ChEBI" id="CHEBI:30616"/>
        <dbReference type="ChEBI" id="CHEBI:33019"/>
        <dbReference type="ChEBI" id="CHEBI:57502"/>
        <dbReference type="ChEBI" id="CHEBI:58437"/>
        <dbReference type="EC" id="2.7.7.18"/>
    </reaction>
</comment>
<evidence type="ECO:0000256" key="11">
    <source>
        <dbReference type="HAMAP-Rule" id="MF_00244"/>
    </source>
</evidence>
<keyword evidence="5 11" id="KW-0808">Transferase</keyword>
<evidence type="ECO:0000256" key="2">
    <source>
        <dbReference type="ARBA" id="ARBA00005019"/>
    </source>
</evidence>
<dbReference type="Gene3D" id="3.40.50.620">
    <property type="entry name" value="HUPs"/>
    <property type="match status" value="1"/>
</dbReference>
<evidence type="ECO:0000256" key="5">
    <source>
        <dbReference type="ARBA" id="ARBA00022679"/>
    </source>
</evidence>
<dbReference type="GO" id="GO:0004515">
    <property type="term" value="F:nicotinate-nucleotide adenylyltransferase activity"/>
    <property type="evidence" value="ECO:0007669"/>
    <property type="project" value="UniProtKB-UniRule"/>
</dbReference>
<sequence length="207" mass="23389">MDDALQPVRRIGIMGGTFDPIHIAHLAIAEQVREAFALDLVLFIPAANPPHKQGRKVVPAYHRLMMTQLAVCSNPGFHVSKQELERKGPSYSLLTVRELQERYGANAELYFITGSDTINELHTWYHIDELLASCHFVGTTRPGAPVDKEDLRKRFGQLAEEKIHFLAVPELEISSTDIRERVRDGKSIKYLVPAAVEAYIIKEGLYR</sequence>
<dbReference type="NCBIfam" id="TIGR00482">
    <property type="entry name" value="nicotinate (nicotinamide) nucleotide adenylyltransferase"/>
    <property type="match status" value="1"/>
</dbReference>
<dbReference type="PANTHER" id="PTHR39321:SF3">
    <property type="entry name" value="PHOSPHOPANTETHEINE ADENYLYLTRANSFERASE"/>
    <property type="match status" value="1"/>
</dbReference>
<dbReference type="RefSeq" id="WP_149171947.1">
    <property type="nucleotide sequence ID" value="NZ_VTOY01000010.1"/>
</dbReference>
<proteinExistence type="inferred from homology"/>
<comment type="pathway">
    <text evidence="2 11">Cofactor biosynthesis; NAD(+) biosynthesis; deamido-NAD(+) from nicotinate D-ribonucleotide: step 1/1.</text>
</comment>
<reference evidence="13 14" key="1">
    <citation type="submission" date="2019-08" db="EMBL/GenBank/DDBJ databases">
        <title>Selenomonas sp. mPRGC5 and Selenomonas sp. mPRGC8 isolated from ruminal fluid of dairy goat (Capra hircus).</title>
        <authorList>
            <person name="Poothong S."/>
            <person name="Nuengjamnong C."/>
            <person name="Tanasupawat S."/>
        </authorList>
    </citation>
    <scope>NUCLEOTIDE SEQUENCE [LARGE SCALE GENOMIC DNA]</scope>
    <source>
        <strain evidence="14">mPRGC5</strain>
    </source>
</reference>
<dbReference type="SUPFAM" id="SSF52374">
    <property type="entry name" value="Nucleotidylyl transferase"/>
    <property type="match status" value="1"/>
</dbReference>
<dbReference type="NCBIfam" id="TIGR00125">
    <property type="entry name" value="cyt_tran_rel"/>
    <property type="match status" value="1"/>
</dbReference>
<gene>
    <name evidence="11" type="primary">nadD</name>
    <name evidence="13" type="ORF">FZ040_10545</name>
</gene>
<keyword evidence="6 11" id="KW-0548">Nucleotidyltransferase</keyword>
<accession>A0A5D6VZN3</accession>
<evidence type="ECO:0000313" key="14">
    <source>
        <dbReference type="Proteomes" id="UP000323646"/>
    </source>
</evidence>
<dbReference type="GO" id="GO:0009435">
    <property type="term" value="P:NAD+ biosynthetic process"/>
    <property type="evidence" value="ECO:0007669"/>
    <property type="project" value="UniProtKB-UniRule"/>
</dbReference>
<evidence type="ECO:0000313" key="13">
    <source>
        <dbReference type="EMBL" id="TYZ21096.1"/>
    </source>
</evidence>
<dbReference type="InterPro" id="IPR014729">
    <property type="entry name" value="Rossmann-like_a/b/a_fold"/>
</dbReference>
<evidence type="ECO:0000256" key="10">
    <source>
        <dbReference type="ARBA" id="ARBA00048721"/>
    </source>
</evidence>
<keyword evidence="8 11" id="KW-0067">ATP-binding</keyword>
<dbReference type="FunFam" id="3.40.50.620:FF:000039">
    <property type="entry name" value="Probable nicotinate-nucleotide adenylyltransferase"/>
    <property type="match status" value="1"/>
</dbReference>
<dbReference type="InterPro" id="IPR004821">
    <property type="entry name" value="Cyt_trans-like"/>
</dbReference>
<keyword evidence="9 11" id="KW-0520">NAD</keyword>
<dbReference type="EMBL" id="VTOY01000010">
    <property type="protein sequence ID" value="TYZ21096.1"/>
    <property type="molecule type" value="Genomic_DNA"/>
</dbReference>
<dbReference type="Proteomes" id="UP000323646">
    <property type="component" value="Unassembled WGS sequence"/>
</dbReference>
<dbReference type="CDD" id="cd02165">
    <property type="entry name" value="NMNAT"/>
    <property type="match status" value="1"/>
</dbReference>
<dbReference type="UniPathway" id="UPA00253">
    <property type="reaction ID" value="UER00332"/>
</dbReference>
<dbReference type="Pfam" id="PF01467">
    <property type="entry name" value="CTP_transf_like"/>
    <property type="match status" value="1"/>
</dbReference>
<dbReference type="NCBIfam" id="NF000840">
    <property type="entry name" value="PRK00071.1-3"/>
    <property type="match status" value="1"/>
</dbReference>
<dbReference type="OrthoDB" id="5295945at2"/>
<evidence type="ECO:0000256" key="6">
    <source>
        <dbReference type="ARBA" id="ARBA00022695"/>
    </source>
</evidence>
<evidence type="ECO:0000256" key="3">
    <source>
        <dbReference type="ARBA" id="ARBA00009014"/>
    </source>
</evidence>
<dbReference type="AlphaFoldDB" id="A0A5D6VZN3"/>
<dbReference type="PANTHER" id="PTHR39321">
    <property type="entry name" value="NICOTINATE-NUCLEOTIDE ADENYLYLTRANSFERASE-RELATED"/>
    <property type="match status" value="1"/>
</dbReference>
<comment type="similarity">
    <text evidence="3 11">Belongs to the NadD family.</text>
</comment>
<protein>
    <recommendedName>
        <fullName evidence="11">Probable nicotinate-nucleotide adenylyltransferase</fullName>
        <ecNumber evidence="11">2.7.7.18</ecNumber>
    </recommendedName>
    <alternativeName>
        <fullName evidence="11">Deamido-NAD(+) diphosphorylase</fullName>
    </alternativeName>
    <alternativeName>
        <fullName evidence="11">Deamido-NAD(+) pyrophosphorylase</fullName>
    </alternativeName>
    <alternativeName>
        <fullName evidence="11">Nicotinate mononucleotide adenylyltransferase</fullName>
        <shortName evidence="11">NaMN adenylyltransferase</shortName>
    </alternativeName>
</protein>
<keyword evidence="4 11" id="KW-0662">Pyridine nucleotide biosynthesis</keyword>
<evidence type="ECO:0000256" key="1">
    <source>
        <dbReference type="ARBA" id="ARBA00002324"/>
    </source>
</evidence>
<evidence type="ECO:0000256" key="7">
    <source>
        <dbReference type="ARBA" id="ARBA00022741"/>
    </source>
</evidence>
<feature type="domain" description="Cytidyltransferase-like" evidence="12">
    <location>
        <begin position="13"/>
        <end position="181"/>
    </location>
</feature>
<evidence type="ECO:0000256" key="9">
    <source>
        <dbReference type="ARBA" id="ARBA00023027"/>
    </source>
</evidence>